<evidence type="ECO:0000313" key="5">
    <source>
        <dbReference type="Proteomes" id="UP000266895"/>
    </source>
</evidence>
<dbReference type="Pfam" id="PF13439">
    <property type="entry name" value="Glyco_transf_4"/>
    <property type="match status" value="1"/>
</dbReference>
<dbReference type="Gene3D" id="3.40.50.2000">
    <property type="entry name" value="Glycogen Phosphorylase B"/>
    <property type="match status" value="2"/>
</dbReference>
<accession>A0A3S4TAZ7</accession>
<organism evidence="4 5">
    <name type="scientific">Actinomyces howellii</name>
    <dbReference type="NCBI Taxonomy" id="52771"/>
    <lineage>
        <taxon>Bacteria</taxon>
        <taxon>Bacillati</taxon>
        <taxon>Actinomycetota</taxon>
        <taxon>Actinomycetes</taxon>
        <taxon>Actinomycetales</taxon>
        <taxon>Actinomycetaceae</taxon>
        <taxon>Actinomyces</taxon>
    </lineage>
</organism>
<proteinExistence type="predicted"/>
<keyword evidence="5" id="KW-1185">Reference proteome</keyword>
<dbReference type="EC" id="2.4.1.250" evidence="4"/>
<dbReference type="SUPFAM" id="SSF53756">
    <property type="entry name" value="UDP-Glycosyltransferase/glycogen phosphorylase"/>
    <property type="match status" value="1"/>
</dbReference>
<dbReference type="InterPro" id="IPR028098">
    <property type="entry name" value="Glyco_trans_4-like_N"/>
</dbReference>
<dbReference type="Proteomes" id="UP000266895">
    <property type="component" value="Chromosome"/>
</dbReference>
<dbReference type="Pfam" id="PF13692">
    <property type="entry name" value="Glyco_trans_1_4"/>
    <property type="match status" value="1"/>
</dbReference>
<dbReference type="RefSeq" id="WP_126383105.1">
    <property type="nucleotide sequence ID" value="NZ_LR134350.1"/>
</dbReference>
<evidence type="ECO:0000256" key="1">
    <source>
        <dbReference type="ARBA" id="ARBA00022676"/>
    </source>
</evidence>
<keyword evidence="2 4" id="KW-0808">Transferase</keyword>
<dbReference type="PANTHER" id="PTHR12526:SF510">
    <property type="entry name" value="D-INOSITOL 3-PHOSPHATE GLYCOSYLTRANSFERASE"/>
    <property type="match status" value="1"/>
</dbReference>
<sequence>MSATILVAHPSPDLYGSDRQLLETVLALVGAGHRVKVALPHDGPLAGALRQAGAAVALVPFTVLRKALLTPRGLAALVGGAAPETARLRGVVAASGADLLVVNTVTMPWWPAAGRAAGVPVLVHVHEAESTQNRLVRTGLNAPLLAATRVVTNSEAARRALLDVQPLLARRTEVVHNGVPGPPTEPGALRERLPGASFRVALVARLSPRKGIDVALEAVALLASEGVDARLRVCGTVFPGYEWYEEELRGRASEPDLAGRVELLGYVHPTWPVLEWADAVIVPSRVEPFGNTAVEAMHAARPLVASQVQGLMEVVTDGVTGLLVEPDSPRALADALLSLAADPHRAAGLARTAQAEAAERFSVERYRAAMVEAVAGTLRG</sequence>
<evidence type="ECO:0000256" key="2">
    <source>
        <dbReference type="ARBA" id="ARBA00022679"/>
    </source>
</evidence>
<evidence type="ECO:0000259" key="3">
    <source>
        <dbReference type="Pfam" id="PF13439"/>
    </source>
</evidence>
<evidence type="ECO:0000313" key="4">
    <source>
        <dbReference type="EMBL" id="VEG29649.1"/>
    </source>
</evidence>
<dbReference type="OrthoDB" id="8878585at2"/>
<dbReference type="GO" id="GO:0102710">
    <property type="term" value="F:D-inositol-3-phosphate glycosyltransferase activity"/>
    <property type="evidence" value="ECO:0007669"/>
    <property type="project" value="UniProtKB-EC"/>
</dbReference>
<keyword evidence="1 4" id="KW-0328">Glycosyltransferase</keyword>
<dbReference type="KEGG" id="ahw:NCTC11636_02152"/>
<dbReference type="PANTHER" id="PTHR12526">
    <property type="entry name" value="GLYCOSYLTRANSFERASE"/>
    <property type="match status" value="1"/>
</dbReference>
<name>A0A3S4TAZ7_9ACTO</name>
<gene>
    <name evidence="4" type="primary">mshA_1</name>
    <name evidence="4" type="ORF">NCTC11636_02152</name>
</gene>
<feature type="domain" description="Glycosyltransferase subfamily 4-like N-terminal" evidence="3">
    <location>
        <begin position="16"/>
        <end position="179"/>
    </location>
</feature>
<dbReference type="CDD" id="cd03801">
    <property type="entry name" value="GT4_PimA-like"/>
    <property type="match status" value="1"/>
</dbReference>
<protein>
    <submittedName>
        <fullName evidence="4">D-inositol-3-phosphate glycosyltransferase</fullName>
        <ecNumber evidence="4">2.4.1.250</ecNumber>
    </submittedName>
</protein>
<dbReference type="EMBL" id="LR134350">
    <property type="protein sequence ID" value="VEG29649.1"/>
    <property type="molecule type" value="Genomic_DNA"/>
</dbReference>
<reference evidence="4 5" key="1">
    <citation type="submission" date="2018-12" db="EMBL/GenBank/DDBJ databases">
        <authorList>
            <consortium name="Pathogen Informatics"/>
        </authorList>
    </citation>
    <scope>NUCLEOTIDE SEQUENCE [LARGE SCALE GENOMIC DNA]</scope>
    <source>
        <strain evidence="4 5">NCTC11636</strain>
    </source>
</reference>
<dbReference type="AlphaFoldDB" id="A0A3S4TAZ7"/>